<proteinExistence type="inferred from homology"/>
<dbReference type="CDD" id="cd00693">
    <property type="entry name" value="secretory_peroxidase"/>
    <property type="match status" value="1"/>
</dbReference>
<keyword evidence="13" id="KW-0376">Hydrogen peroxide</keyword>
<evidence type="ECO:0000256" key="1">
    <source>
        <dbReference type="ARBA" id="ARBA00000189"/>
    </source>
</evidence>
<feature type="binding site" evidence="16">
    <location>
        <position position="361"/>
    </location>
    <ligand>
        <name>Ca(2+)</name>
        <dbReference type="ChEBI" id="CHEBI:29108"/>
        <label>2</label>
    </ligand>
</feature>
<feature type="binding site" evidence="16">
    <location>
        <position position="185"/>
    </location>
    <ligand>
        <name>Ca(2+)</name>
        <dbReference type="ChEBI" id="CHEBI:29108"/>
        <label>1</label>
    </ligand>
</feature>
<feature type="binding site" evidence="16">
    <location>
        <position position="181"/>
    </location>
    <ligand>
        <name>Ca(2+)</name>
        <dbReference type="ChEBI" id="CHEBI:29108"/>
        <label>1</label>
    </ligand>
</feature>
<name>A0A6P5FCX1_ANACO</name>
<dbReference type="PANTHER" id="PTHR31517:SF17">
    <property type="entry name" value="PEROXIDASE 6"/>
    <property type="match status" value="1"/>
</dbReference>
<evidence type="ECO:0000256" key="11">
    <source>
        <dbReference type="ARBA" id="ARBA00023004"/>
    </source>
</evidence>
<feature type="transmembrane region" description="Helical" evidence="19">
    <location>
        <begin position="51"/>
        <end position="71"/>
    </location>
</feature>
<dbReference type="Gene3D" id="1.10.420.10">
    <property type="entry name" value="Peroxidase, domain 2"/>
    <property type="match status" value="1"/>
</dbReference>
<organism evidence="21 22">
    <name type="scientific">Ananas comosus</name>
    <name type="common">Pineapple</name>
    <name type="synonym">Ananas ananas</name>
    <dbReference type="NCBI Taxonomy" id="4615"/>
    <lineage>
        <taxon>Eukaryota</taxon>
        <taxon>Viridiplantae</taxon>
        <taxon>Streptophyta</taxon>
        <taxon>Embryophyta</taxon>
        <taxon>Tracheophyta</taxon>
        <taxon>Spermatophyta</taxon>
        <taxon>Magnoliopsida</taxon>
        <taxon>Liliopsida</taxon>
        <taxon>Poales</taxon>
        <taxon>Bromeliaceae</taxon>
        <taxon>Bromelioideae</taxon>
        <taxon>Ananas</taxon>
    </lineage>
</organism>
<feature type="binding site" evidence="15">
    <location>
        <position position="273"/>
    </location>
    <ligand>
        <name>substrate</name>
    </ligand>
</feature>
<feature type="disulfide bond" evidence="18">
    <location>
        <begin position="310"/>
        <end position="344"/>
    </location>
</feature>
<keyword evidence="19" id="KW-0472">Membrane</keyword>
<feature type="binding site" evidence="16">
    <location>
        <position position="176"/>
    </location>
    <ligand>
        <name>Ca(2+)</name>
        <dbReference type="ChEBI" id="CHEBI:29108"/>
        <label>1</label>
    </ligand>
</feature>
<dbReference type="EC" id="1.11.1.7" evidence="4"/>
<dbReference type="SUPFAM" id="SSF48113">
    <property type="entry name" value="Heme-dependent peroxidases"/>
    <property type="match status" value="1"/>
</dbReference>
<comment type="similarity">
    <text evidence="3">Belongs to the peroxidase family. Ascorbate peroxidase subfamily.</text>
</comment>
<evidence type="ECO:0000256" key="7">
    <source>
        <dbReference type="ARBA" id="ARBA00022723"/>
    </source>
</evidence>
<evidence type="ECO:0000256" key="13">
    <source>
        <dbReference type="ARBA" id="ARBA00023324"/>
    </source>
</evidence>
<keyword evidence="5" id="KW-0575">Peroxidase</keyword>
<sequence>NVDPTLLRAPHVTLTPATCSRCTVEFFPSLLPTTSPCHRTSLLSPSNPSRILVLFFLLLLLLLFLLLIPHFSPFLSSLERKHQIHSYKYSKKNEKGKKKKKRERMGRPNSLAFVASVVAAAIVFLCSSAPADAKLKTTYYERTCPRLQEIVSRVVTDKQITNPTTAAGTLRLFFHDCFVGGCDASVLMATNAFHRSERDADINLSLPGDAFDAVVRAKTNLELECPGVVSCADILALATRDLVSMVGGPFYPVRLGRKDSVVSDPGAVEANLPRANTSMSQIISLFASKRFTVQEMVALTGAHTLGFAHCKEFAERIYNYNGGGSAAFDPSMNPRYAQALQKACANYMKDSTMAAFNDITTPGKFDNAYFQNLGRGLGLLASDHALLADERTRPFVELYAANQSAFFADFAHAMEKLSVYGVKTGRKGEVRRRCDLPNNSL</sequence>
<dbReference type="FunFam" id="1.10.420.10:FF:000007">
    <property type="entry name" value="Peroxidase"/>
    <property type="match status" value="1"/>
</dbReference>
<evidence type="ECO:0000256" key="8">
    <source>
        <dbReference type="ARBA" id="ARBA00022729"/>
    </source>
</evidence>
<evidence type="ECO:0000256" key="10">
    <source>
        <dbReference type="ARBA" id="ARBA00023002"/>
    </source>
</evidence>
<evidence type="ECO:0000256" key="19">
    <source>
        <dbReference type="SAM" id="Phobius"/>
    </source>
</evidence>
<evidence type="ECO:0000259" key="20">
    <source>
        <dbReference type="PROSITE" id="PS50873"/>
    </source>
</evidence>
<dbReference type="PROSITE" id="PS50873">
    <property type="entry name" value="PEROXIDASE_4"/>
    <property type="match status" value="1"/>
</dbReference>
<comment type="cofactor">
    <cofactor evidence="16">
        <name>heme b</name>
        <dbReference type="ChEBI" id="CHEBI:60344"/>
    </cofactor>
    <text evidence="16">Binds 1 heme b (iron(II)-protoporphyrin IX) group per subunit.</text>
</comment>
<feature type="binding site" description="axial binding residue" evidence="16">
    <location>
        <position position="303"/>
    </location>
    <ligand>
        <name>heme b</name>
        <dbReference type="ChEBI" id="CHEBI:60344"/>
    </ligand>
    <ligandPart>
        <name>Fe</name>
        <dbReference type="ChEBI" id="CHEBI:18248"/>
    </ligandPart>
</feature>
<evidence type="ECO:0000256" key="5">
    <source>
        <dbReference type="ARBA" id="ARBA00022559"/>
    </source>
</evidence>
<feature type="non-terminal residue" evidence="22">
    <location>
        <position position="1"/>
    </location>
</feature>
<dbReference type="Gene3D" id="1.10.520.10">
    <property type="match status" value="1"/>
</dbReference>
<feature type="domain" description="Plant heme peroxidase family profile" evidence="20">
    <location>
        <begin position="134"/>
        <end position="438"/>
    </location>
</feature>
<dbReference type="GeneID" id="109712142"/>
<feature type="binding site" evidence="16">
    <location>
        <position position="358"/>
    </location>
    <ligand>
        <name>Ca(2+)</name>
        <dbReference type="ChEBI" id="CHEBI:29108"/>
        <label>2</label>
    </ligand>
</feature>
<feature type="site" description="Transition state stabilizer" evidence="17">
    <location>
        <position position="171"/>
    </location>
</feature>
<gene>
    <name evidence="22" type="primary">LOC109712142</name>
</gene>
<dbReference type="InterPro" id="IPR002016">
    <property type="entry name" value="Haem_peroxidase"/>
</dbReference>
<evidence type="ECO:0000256" key="15">
    <source>
        <dbReference type="PIRSR" id="PIRSR600823-2"/>
    </source>
</evidence>
<feature type="binding site" evidence="16">
    <location>
        <position position="304"/>
    </location>
    <ligand>
        <name>Ca(2+)</name>
        <dbReference type="ChEBI" id="CHEBI:29108"/>
        <label>2</label>
    </ligand>
</feature>
<keyword evidence="6" id="KW-0349">Heme</keyword>
<dbReference type="GO" id="GO:0020037">
    <property type="term" value="F:heme binding"/>
    <property type="evidence" value="ECO:0007669"/>
    <property type="project" value="InterPro"/>
</dbReference>
<keyword evidence="12 18" id="KW-1015">Disulfide bond</keyword>
<dbReference type="PRINTS" id="PR00461">
    <property type="entry name" value="PLPEROXIDASE"/>
</dbReference>
<dbReference type="PRINTS" id="PR00458">
    <property type="entry name" value="PEROXIDASE"/>
</dbReference>
<reference evidence="22" key="2">
    <citation type="submission" date="2025-08" db="UniProtKB">
        <authorList>
            <consortium name="RefSeq"/>
        </authorList>
    </citation>
    <scope>IDENTIFICATION</scope>
    <source>
        <tissue evidence="22">Leaf</tissue>
    </source>
</reference>
<keyword evidence="19" id="KW-1133">Transmembrane helix</keyword>
<evidence type="ECO:0000313" key="22">
    <source>
        <dbReference type="RefSeq" id="XP_020091155.1"/>
    </source>
</evidence>
<feature type="disulfide bond" evidence="18">
    <location>
        <begin position="177"/>
        <end position="182"/>
    </location>
</feature>
<evidence type="ECO:0000256" key="16">
    <source>
        <dbReference type="PIRSR" id="PIRSR600823-3"/>
    </source>
</evidence>
<feature type="binding site" evidence="16">
    <location>
        <position position="366"/>
    </location>
    <ligand>
        <name>Ca(2+)</name>
        <dbReference type="ChEBI" id="CHEBI:29108"/>
        <label>2</label>
    </ligand>
</feature>
<feature type="binding site" evidence="16">
    <location>
        <position position="179"/>
    </location>
    <ligand>
        <name>Ca(2+)</name>
        <dbReference type="ChEBI" id="CHEBI:29108"/>
        <label>1</label>
    </ligand>
</feature>
<evidence type="ECO:0000256" key="6">
    <source>
        <dbReference type="ARBA" id="ARBA00022617"/>
    </source>
</evidence>
<keyword evidence="10" id="KW-0560">Oxidoreductase</keyword>
<comment type="cofactor">
    <cofactor evidence="16">
        <name>Ca(2+)</name>
        <dbReference type="ChEBI" id="CHEBI:29108"/>
    </cofactor>
    <text evidence="16">Binds 2 calcium ions per subunit.</text>
</comment>
<dbReference type="Proteomes" id="UP000515123">
    <property type="component" value="Linkage group 6"/>
</dbReference>
<feature type="binding site" evidence="16">
    <location>
        <position position="183"/>
    </location>
    <ligand>
        <name>Ca(2+)</name>
        <dbReference type="ChEBI" id="CHEBI:29108"/>
        <label>1</label>
    </ligand>
</feature>
<dbReference type="OrthoDB" id="2113341at2759"/>
<evidence type="ECO:0000256" key="3">
    <source>
        <dbReference type="ARBA" id="ARBA00006873"/>
    </source>
</evidence>
<comment type="function">
    <text evidence="2">Removal of H(2)O(2), oxidation of toxic reductants, biosynthesis and degradation of lignin, suberization, auxin catabolism, response to environmental stresses such as wounding, pathogen attack and oxidative stress. These functions might be dependent on each isozyme/isoform in each plant tissue.</text>
</comment>
<dbReference type="FunFam" id="1.10.520.10:FF:000008">
    <property type="entry name" value="Peroxidase"/>
    <property type="match status" value="1"/>
</dbReference>
<dbReference type="InterPro" id="IPR033905">
    <property type="entry name" value="Secretory_peroxidase"/>
</dbReference>
<protein>
    <recommendedName>
        <fullName evidence="4">peroxidase</fullName>
        <ecNumber evidence="4">1.11.1.7</ecNumber>
    </recommendedName>
</protein>
<dbReference type="InterPro" id="IPR019793">
    <property type="entry name" value="Peroxidases_heam-ligand_BS"/>
</dbReference>
<dbReference type="PROSITE" id="PS00435">
    <property type="entry name" value="PEROXIDASE_1"/>
    <property type="match status" value="1"/>
</dbReference>
<feature type="disulfide bond" evidence="18">
    <location>
        <begin position="144"/>
        <end position="225"/>
    </location>
</feature>
<dbReference type="PROSITE" id="PS00436">
    <property type="entry name" value="PEROXIDASE_2"/>
    <property type="match status" value="1"/>
</dbReference>
<feature type="disulfide bond" evidence="18">
    <location>
        <begin position="231"/>
        <end position="434"/>
    </location>
</feature>
<accession>A0A6P5FCX1</accession>
<dbReference type="Pfam" id="PF00141">
    <property type="entry name" value="peroxidase"/>
    <property type="match status" value="1"/>
</dbReference>
<keyword evidence="8" id="KW-0732">Signal</keyword>
<keyword evidence="21" id="KW-1185">Reference proteome</keyword>
<dbReference type="InterPro" id="IPR010255">
    <property type="entry name" value="Haem_peroxidase_sf"/>
</dbReference>
<dbReference type="GO" id="GO:0046872">
    <property type="term" value="F:metal ion binding"/>
    <property type="evidence" value="ECO:0007669"/>
    <property type="project" value="UniProtKB-KW"/>
</dbReference>
<feature type="active site" description="Proton acceptor" evidence="14">
    <location>
        <position position="175"/>
    </location>
</feature>
<evidence type="ECO:0000256" key="14">
    <source>
        <dbReference type="PIRSR" id="PIRSR600823-1"/>
    </source>
</evidence>
<evidence type="ECO:0000256" key="18">
    <source>
        <dbReference type="PIRSR" id="PIRSR600823-5"/>
    </source>
</evidence>
<keyword evidence="19" id="KW-0812">Transmembrane</keyword>
<dbReference type="GO" id="GO:0042744">
    <property type="term" value="P:hydrogen peroxide catabolic process"/>
    <property type="evidence" value="ECO:0007669"/>
    <property type="project" value="UniProtKB-KW"/>
</dbReference>
<keyword evidence="9 16" id="KW-0106">Calcium</keyword>
<dbReference type="GO" id="GO:0140825">
    <property type="term" value="F:lactoperoxidase activity"/>
    <property type="evidence" value="ECO:0007669"/>
    <property type="project" value="UniProtKB-EC"/>
</dbReference>
<feature type="transmembrane region" description="Helical" evidence="19">
    <location>
        <begin position="110"/>
        <end position="131"/>
    </location>
</feature>
<dbReference type="RefSeq" id="XP_020091155.1">
    <property type="nucleotide sequence ID" value="XM_020235566.1"/>
</dbReference>
<evidence type="ECO:0000256" key="2">
    <source>
        <dbReference type="ARBA" id="ARBA00002322"/>
    </source>
</evidence>
<dbReference type="InterPro" id="IPR000823">
    <property type="entry name" value="Peroxidase_pln"/>
</dbReference>
<keyword evidence="11 16" id="KW-0408">Iron</keyword>
<evidence type="ECO:0000313" key="21">
    <source>
        <dbReference type="Proteomes" id="UP000515123"/>
    </source>
</evidence>
<evidence type="ECO:0000256" key="17">
    <source>
        <dbReference type="PIRSR" id="PIRSR600823-4"/>
    </source>
</evidence>
<dbReference type="InterPro" id="IPR019794">
    <property type="entry name" value="Peroxidases_AS"/>
</dbReference>
<feature type="binding site" evidence="16">
    <location>
        <position position="197"/>
    </location>
    <ligand>
        <name>Ca(2+)</name>
        <dbReference type="ChEBI" id="CHEBI:29108"/>
        <label>1</label>
    </ligand>
</feature>
<dbReference type="PANTHER" id="PTHR31517">
    <property type="match status" value="1"/>
</dbReference>
<dbReference type="AlphaFoldDB" id="A0A6P5FCX1"/>
<keyword evidence="7 16" id="KW-0479">Metal-binding</keyword>
<evidence type="ECO:0000256" key="12">
    <source>
        <dbReference type="ARBA" id="ARBA00023157"/>
    </source>
</evidence>
<dbReference type="GO" id="GO:0006979">
    <property type="term" value="P:response to oxidative stress"/>
    <property type="evidence" value="ECO:0007669"/>
    <property type="project" value="InterPro"/>
</dbReference>
<comment type="catalytic activity">
    <reaction evidence="1">
        <text>2 a phenolic donor + H2O2 = 2 a phenolic radical donor + 2 H2O</text>
        <dbReference type="Rhea" id="RHEA:56136"/>
        <dbReference type="ChEBI" id="CHEBI:15377"/>
        <dbReference type="ChEBI" id="CHEBI:16240"/>
        <dbReference type="ChEBI" id="CHEBI:139520"/>
        <dbReference type="ChEBI" id="CHEBI:139521"/>
        <dbReference type="EC" id="1.11.1.7"/>
    </reaction>
</comment>
<reference evidence="21" key="1">
    <citation type="journal article" date="2015" name="Nat. Genet.">
        <title>The pineapple genome and the evolution of CAM photosynthesis.</title>
        <authorList>
            <person name="Ming R."/>
            <person name="VanBuren R."/>
            <person name="Wai C.M."/>
            <person name="Tang H."/>
            <person name="Schatz M.C."/>
            <person name="Bowers J.E."/>
            <person name="Lyons E."/>
            <person name="Wang M.L."/>
            <person name="Chen J."/>
            <person name="Biggers E."/>
            <person name="Zhang J."/>
            <person name="Huang L."/>
            <person name="Zhang L."/>
            <person name="Miao W."/>
            <person name="Zhang J."/>
            <person name="Ye Z."/>
            <person name="Miao C."/>
            <person name="Lin Z."/>
            <person name="Wang H."/>
            <person name="Zhou H."/>
            <person name="Yim W.C."/>
            <person name="Priest H.D."/>
            <person name="Zheng C."/>
            <person name="Woodhouse M."/>
            <person name="Edger P.P."/>
            <person name="Guyot R."/>
            <person name="Guo H.B."/>
            <person name="Guo H."/>
            <person name="Zheng G."/>
            <person name="Singh R."/>
            <person name="Sharma A."/>
            <person name="Min X."/>
            <person name="Zheng Y."/>
            <person name="Lee H."/>
            <person name="Gurtowski J."/>
            <person name="Sedlazeck F.J."/>
            <person name="Harkess A."/>
            <person name="McKain M.R."/>
            <person name="Liao Z."/>
            <person name="Fang J."/>
            <person name="Liu J."/>
            <person name="Zhang X."/>
            <person name="Zhang Q."/>
            <person name="Hu W."/>
            <person name="Qin Y."/>
            <person name="Wang K."/>
            <person name="Chen L.Y."/>
            <person name="Shirley N."/>
            <person name="Lin Y.R."/>
            <person name="Liu L.Y."/>
            <person name="Hernandez A.G."/>
            <person name="Wright C.L."/>
            <person name="Bulone V."/>
            <person name="Tuskan G.A."/>
            <person name="Heath K."/>
            <person name="Zee F."/>
            <person name="Moore P.H."/>
            <person name="Sunkar R."/>
            <person name="Leebens-Mack J.H."/>
            <person name="Mockler T."/>
            <person name="Bennetzen J.L."/>
            <person name="Freeling M."/>
            <person name="Sankoff D."/>
            <person name="Paterson A.H."/>
            <person name="Zhu X."/>
            <person name="Yang X."/>
            <person name="Smith J.A."/>
            <person name="Cushman J.C."/>
            <person name="Paull R.E."/>
            <person name="Yu Q."/>
        </authorList>
    </citation>
    <scope>NUCLEOTIDE SEQUENCE [LARGE SCALE GENOMIC DNA]</scope>
    <source>
        <strain evidence="21">cv. F153</strain>
    </source>
</reference>
<evidence type="ECO:0000256" key="9">
    <source>
        <dbReference type="ARBA" id="ARBA00022837"/>
    </source>
</evidence>
<evidence type="ECO:0000256" key="4">
    <source>
        <dbReference type="ARBA" id="ARBA00012313"/>
    </source>
</evidence>